<gene>
    <name evidence="2" type="ORF">JCM17844_21380</name>
</gene>
<reference evidence="2 3" key="1">
    <citation type="submission" date="2019-09" db="EMBL/GenBank/DDBJ databases">
        <title>NBRP : Genome information of microbial organism related human and environment.</title>
        <authorList>
            <person name="Hattori M."/>
            <person name="Oshima K."/>
            <person name="Inaba H."/>
            <person name="Suda W."/>
            <person name="Sakamoto M."/>
            <person name="Iino T."/>
            <person name="Kitahara M."/>
            <person name="Oshida Y."/>
            <person name="Iida T."/>
            <person name="Kudo T."/>
            <person name="Itoh T."/>
            <person name="Ohkuma M."/>
        </authorList>
    </citation>
    <scope>NUCLEOTIDE SEQUENCE [LARGE SCALE GENOMIC DNA]</scope>
    <source>
        <strain evidence="2 3">Hi-2</strain>
    </source>
</reference>
<dbReference type="Gene3D" id="3.40.50.720">
    <property type="entry name" value="NAD(P)-binding Rossmann-like Domain"/>
    <property type="match status" value="1"/>
</dbReference>
<dbReference type="AlphaFoldDB" id="A0A5A7MRC7"/>
<comment type="caution">
    <text evidence="2">The sequence shown here is derived from an EMBL/GenBank/DDBJ whole genome shotgun (WGS) entry which is preliminary data.</text>
</comment>
<sequence>MKKLDGKTAIVTGGGRDIGKAISLKLAKLGANIVVNYYGDQDAAEKTVAEITKAGGKAILFRGDMTKQDDVLRMIALAKETYGPAIDLLVNVAGGIVARKTLEEMDEDFFSAVVRLNLNSAFLTCKHATPLMSAGASIVNLASQAGRDGGGPGASAYATGKGALMTFTRAMAKELGPKGIRVNAVCPGMIATTFHDTFSKDEVRKNVAAATPLKREGQAEEVADLVVYLGSDEASFINGACIDINGGLLFS</sequence>
<dbReference type="InterPro" id="IPR050259">
    <property type="entry name" value="SDR"/>
</dbReference>
<dbReference type="RefSeq" id="WP_150000781.1">
    <property type="nucleotide sequence ID" value="NZ_BKCL01000006.1"/>
</dbReference>
<accession>A0A5A7MRC7</accession>
<name>A0A5A7MRC7_9PROT</name>
<dbReference type="SUPFAM" id="SSF51735">
    <property type="entry name" value="NAD(P)-binding Rossmann-fold domains"/>
    <property type="match status" value="1"/>
</dbReference>
<dbReference type="Pfam" id="PF13561">
    <property type="entry name" value="adh_short_C2"/>
    <property type="match status" value="1"/>
</dbReference>
<dbReference type="CDD" id="cd05233">
    <property type="entry name" value="SDR_c"/>
    <property type="match status" value="1"/>
</dbReference>
<dbReference type="InterPro" id="IPR036291">
    <property type="entry name" value="NAD(P)-bd_dom_sf"/>
</dbReference>
<dbReference type="Proteomes" id="UP000322084">
    <property type="component" value="Unassembled WGS sequence"/>
</dbReference>
<dbReference type="PANTHER" id="PTHR42879">
    <property type="entry name" value="3-OXOACYL-(ACYL-CARRIER-PROTEIN) REDUCTASE"/>
    <property type="match status" value="1"/>
</dbReference>
<dbReference type="PRINTS" id="PR00080">
    <property type="entry name" value="SDRFAMILY"/>
</dbReference>
<evidence type="ECO:0000256" key="1">
    <source>
        <dbReference type="ARBA" id="ARBA00006484"/>
    </source>
</evidence>
<dbReference type="PRINTS" id="PR00081">
    <property type="entry name" value="GDHRDH"/>
</dbReference>
<evidence type="ECO:0000313" key="2">
    <source>
        <dbReference type="EMBL" id="GEQ98501.1"/>
    </source>
</evidence>
<dbReference type="PANTHER" id="PTHR42879:SF2">
    <property type="entry name" value="3-OXOACYL-[ACYL-CARRIER-PROTEIN] REDUCTASE FABG"/>
    <property type="match status" value="1"/>
</dbReference>
<evidence type="ECO:0000313" key="3">
    <source>
        <dbReference type="Proteomes" id="UP000322084"/>
    </source>
</evidence>
<comment type="similarity">
    <text evidence="1">Belongs to the short-chain dehydrogenases/reductases (SDR) family.</text>
</comment>
<dbReference type="EMBL" id="BKCL01000006">
    <property type="protein sequence ID" value="GEQ98501.1"/>
    <property type="molecule type" value="Genomic_DNA"/>
</dbReference>
<organism evidence="2 3">
    <name type="scientific">Iodidimonas gelatinilytica</name>
    <dbReference type="NCBI Taxonomy" id="1236966"/>
    <lineage>
        <taxon>Bacteria</taxon>
        <taxon>Pseudomonadati</taxon>
        <taxon>Pseudomonadota</taxon>
        <taxon>Alphaproteobacteria</taxon>
        <taxon>Iodidimonadales</taxon>
        <taxon>Iodidimonadaceae</taxon>
        <taxon>Iodidimonas</taxon>
    </lineage>
</organism>
<protein>
    <submittedName>
        <fullName evidence="2">Oxidoreductase</fullName>
    </submittedName>
</protein>
<dbReference type="NCBIfam" id="NF005559">
    <property type="entry name" value="PRK07231.1"/>
    <property type="match status" value="1"/>
</dbReference>
<dbReference type="FunFam" id="3.40.50.720:FF:000084">
    <property type="entry name" value="Short-chain dehydrogenase reductase"/>
    <property type="match status" value="1"/>
</dbReference>
<dbReference type="InterPro" id="IPR002347">
    <property type="entry name" value="SDR_fam"/>
</dbReference>
<proteinExistence type="inferred from homology"/>